<name>A0A6J6NAA0_9ZZZZ</name>
<reference evidence="1" key="1">
    <citation type="submission" date="2020-05" db="EMBL/GenBank/DDBJ databases">
        <authorList>
            <person name="Chiriac C."/>
            <person name="Salcher M."/>
            <person name="Ghai R."/>
            <person name="Kavagutti S V."/>
        </authorList>
    </citation>
    <scope>NUCLEOTIDE SEQUENCE</scope>
</reference>
<organism evidence="1">
    <name type="scientific">freshwater metagenome</name>
    <dbReference type="NCBI Taxonomy" id="449393"/>
    <lineage>
        <taxon>unclassified sequences</taxon>
        <taxon>metagenomes</taxon>
        <taxon>ecological metagenomes</taxon>
    </lineage>
</organism>
<dbReference type="Gene3D" id="1.10.10.10">
    <property type="entry name" value="Winged helix-like DNA-binding domain superfamily/Winged helix DNA-binding domain"/>
    <property type="match status" value="1"/>
</dbReference>
<dbReference type="EMBL" id="CAEZWV010000038">
    <property type="protein sequence ID" value="CAB4681735.1"/>
    <property type="molecule type" value="Genomic_DNA"/>
</dbReference>
<dbReference type="InterPro" id="IPR036388">
    <property type="entry name" value="WH-like_DNA-bd_sf"/>
</dbReference>
<dbReference type="AlphaFoldDB" id="A0A6J6NAA0"/>
<dbReference type="Pfam" id="PF13730">
    <property type="entry name" value="HTH_36"/>
    <property type="match status" value="1"/>
</dbReference>
<dbReference type="InterPro" id="IPR036390">
    <property type="entry name" value="WH_DNA-bd_sf"/>
</dbReference>
<protein>
    <submittedName>
        <fullName evidence="1">Unannotated protein</fullName>
    </submittedName>
</protein>
<evidence type="ECO:0000313" key="1">
    <source>
        <dbReference type="EMBL" id="CAB4681735.1"/>
    </source>
</evidence>
<gene>
    <name evidence="1" type="ORF">UFOPK2295_01460</name>
</gene>
<sequence length="243" mass="27808">MPSPHTSPSIRPLLFRWLDSIEADDRLKRPVRHTALALGREMNIHGHQAFPSHARLADRIGCDERTVRRHLDLLRDLGWLSWYNVRREGVRLTSNRYTPLIPEGYEIDTRINLDKSVQEMSEYNTGETFYETNRSSDILDRDLENTYVDLAVVAMRQHFCIQPSILDGHTRLRESLLQVVIRHGLDGLRTVYDKVTSDSPASLISAKSPCRVLAHRVSAAEKEIKVNDSALTYAELVSLVTHD</sequence>
<accession>A0A6J6NAA0</accession>
<dbReference type="SUPFAM" id="SSF46785">
    <property type="entry name" value="Winged helix' DNA-binding domain"/>
    <property type="match status" value="1"/>
</dbReference>
<proteinExistence type="predicted"/>